<evidence type="ECO:0000313" key="1">
    <source>
        <dbReference type="EMBL" id="PKR54395.1"/>
    </source>
</evidence>
<evidence type="ECO:0000313" key="2">
    <source>
        <dbReference type="Proteomes" id="UP000233597"/>
    </source>
</evidence>
<reference evidence="1 2" key="1">
    <citation type="submission" date="2017-09" db="EMBL/GenBank/DDBJ databases">
        <title>Biodiversity and function of Thalassospira species in the particle-attached aromatic-hydrocarbon-degrading consortia from the surface seawater of the South China Sea.</title>
        <authorList>
            <person name="Dong C."/>
            <person name="Liu R."/>
            <person name="Shao Z."/>
        </authorList>
    </citation>
    <scope>NUCLEOTIDE SEQUENCE [LARGE SCALE GENOMIC DNA]</scope>
    <source>
        <strain evidence="1 2">CSC1P2</strain>
    </source>
</reference>
<proteinExistence type="predicted"/>
<organism evidence="1 2">
    <name type="scientific">Thalassospira marina</name>
    <dbReference type="NCBI Taxonomy" id="2048283"/>
    <lineage>
        <taxon>Bacteria</taxon>
        <taxon>Pseudomonadati</taxon>
        <taxon>Pseudomonadota</taxon>
        <taxon>Alphaproteobacteria</taxon>
        <taxon>Rhodospirillales</taxon>
        <taxon>Thalassospiraceae</taxon>
        <taxon>Thalassospira</taxon>
    </lineage>
</organism>
<gene>
    <name evidence="1" type="ORF">COO20_09705</name>
</gene>
<dbReference type="RefSeq" id="WP_101265979.1">
    <property type="nucleotide sequence ID" value="NZ_NWTK01000005.1"/>
</dbReference>
<dbReference type="EMBL" id="NWTK01000005">
    <property type="protein sequence ID" value="PKR54395.1"/>
    <property type="molecule type" value="Genomic_DNA"/>
</dbReference>
<dbReference type="Proteomes" id="UP000233597">
    <property type="component" value="Unassembled WGS sequence"/>
</dbReference>
<dbReference type="AlphaFoldDB" id="A0A2N3KV05"/>
<dbReference type="OrthoDB" id="7366910at2"/>
<accession>A0A2N3KV05</accession>
<protein>
    <submittedName>
        <fullName evidence="1">Uncharacterized protein</fullName>
    </submittedName>
</protein>
<name>A0A2N3KV05_9PROT</name>
<sequence>MAQHDYQISNGSGLAVRGDVNNALAAIVTQNSGDTAPSPTYPFMWWADSSAGHLKQRNAANTAWIDHGLLSKALLREGDVSGKRIGEPFIVFDHLSGADIPDNSAGSEKYVKLTKGLTGAGQYNEGLLASETETGSGPLLVATAVIVLGPMSGETIHLLNTEGRYIKPGTSSGLVANDQMQKITGNLSATGRMVTDGGTTSSGAITSSASGSGSVAAGPGSIYYRYMSFDSAGSPGARTGDFTDVKNQQGSMYVRIV</sequence>
<comment type="caution">
    <text evidence="1">The sequence shown here is derived from an EMBL/GenBank/DDBJ whole genome shotgun (WGS) entry which is preliminary data.</text>
</comment>